<name>A0AAU8ZQW6_MORMO</name>
<dbReference type="AlphaFoldDB" id="A0AAU8ZQW6"/>
<reference evidence="1 2" key="1">
    <citation type="submission" date="2018-04" db="EMBL/GenBank/DDBJ databases">
        <title>Whole genome sequencing of Morganella morganii AR_0133.</title>
        <authorList>
            <person name="Conlan S."/>
            <person name="Thomas P.J."/>
            <person name="Mullikin J."/>
            <person name="Frank K.M."/>
            <person name="Segre J.A."/>
        </authorList>
    </citation>
    <scope>NUCLEOTIDE SEQUENCE [LARGE SCALE GENOMIC DNA]</scope>
    <source>
        <strain evidence="1 2">AR_0133</strain>
    </source>
</reference>
<accession>A0AAU8ZQW6</accession>
<evidence type="ECO:0000313" key="1">
    <source>
        <dbReference type="EMBL" id="AWC95408.1"/>
    </source>
</evidence>
<proteinExistence type="predicted"/>
<dbReference type="Proteomes" id="UP000244682">
    <property type="component" value="Chromosome"/>
</dbReference>
<organism evidence="1 2">
    <name type="scientific">Morganella morganii</name>
    <name type="common">Proteus morganii</name>
    <dbReference type="NCBI Taxonomy" id="582"/>
    <lineage>
        <taxon>Bacteria</taxon>
        <taxon>Pseudomonadati</taxon>
        <taxon>Pseudomonadota</taxon>
        <taxon>Gammaproteobacteria</taxon>
        <taxon>Enterobacterales</taxon>
        <taxon>Morganellaceae</taxon>
        <taxon>Morganella</taxon>
    </lineage>
</organism>
<sequence length="1131" mass="125009">MPIYEMEPERILPADVNAIQQPEPVYGDNEKPSWYAPLNPLDDSNETKRLRDAAFRIDNSVGSLIATIPFNQFEAVEGYNPFEDDNTLAGYEDYADAFIHSQSPLETSAIKQRIDRQIQDRTLLAEAGGAGFTSSLAMGVIDPINVAATFIPGGLAVRGGSVARTAGTLALSNAGAGVLSETALSATQETRTLTESALNVAFDATLGGVMGSAIQLVKNRGALAAKFRNDVIGEQQTQPQNIPNNIPRDRSIGAAEVFDTTLEQEAIKGPSFVNRTMNVSPVGRVAQSPSKIARQVNQQLAENNFTYAKNEEGIASFGAVETAVRRFDALIYKQVESTKDHYRQYKQAARTGGDTRMSHIEFSEAVGDAMRNGDQHAIPQVAEAARAIRPIVEQTKDQMVELGILREGVKVTTADSYFPRIYKFDKILSDRSEFKKVIADWLGETNQIAVNKAQGSLDKAVAGIERAENARPAADKLGAEIREAESWSGKKTELLSEVDKNVRLIGERQAVTDELSALRVLERQTKKQAKRQAQLERKLSAIDSAEQTLPKLQRHLEILDKPRQFRNEHARLSRHANSLTRFDRRRQAAMRRMEPMAREELDAAADDIINKIIGAPAGIVPGELIPDGLTKHAGFTKARTLNIPDERIKDFLESDVNYVMENYIRQVAPEIELTKRFGRVDMDGQIKAITEDYNRLISEAATPKERANLEKRRDADLRDIRAMRDRLLGTYGAPKDPASFFVRAGRVARHVNFLRLLGGMTISSLPDMARPIMQHGLRSALKPLGKMMTDISKMRIAKADLREMGIGLEYALSSRSKVIADLNDPYSRRSFLERGLEWSSQKFGNFTLMNQYTDTMKMWSGLITQSKVLNAAKAVAGGKNLSKKEITKLAHIGIDESMLHRIADQYSRHGEDLDGLLTGHSHLWDDRVVREAFQSAILKDVRTTVITPGIGDTPLMMSSELGKIVMQFKTFFFATHNRALVSGIQSGDASFYYGALLQIGLGSLVYVLKSMMAGREINTDPANLVKEGLDWSGMMGWLGEPNNVLENLSGGTYGMSAMFGGPPASRYQSRNGIGALLGPTFDLGGDIKNITAGVLNGEFDDREVRSVRKLLPFQNLFYLAPLLNQVEDQLK</sequence>
<dbReference type="RefSeq" id="WP_108657216.1">
    <property type="nucleotide sequence ID" value="NZ_CP028956.1"/>
</dbReference>
<evidence type="ECO:0000313" key="2">
    <source>
        <dbReference type="Proteomes" id="UP000244682"/>
    </source>
</evidence>
<gene>
    <name evidence="1" type="ORF">AM380_18070</name>
</gene>
<protein>
    <submittedName>
        <fullName evidence="1">Uncharacterized protein</fullName>
    </submittedName>
</protein>
<dbReference type="EMBL" id="CP028956">
    <property type="protein sequence ID" value="AWC95408.1"/>
    <property type="molecule type" value="Genomic_DNA"/>
</dbReference>